<name>A0A853DD23_9MICO</name>
<sequence length="196" mass="21245">MSRKSRRPEGTAARQAHLLESAITVVGRGGLRGLTHRAVDREADLPEGTCSVYFRTRLALLTALTAFVAQRLTDDVRRMGEALPESNGDPAPAIEATVELVVRWSGRPDLLITMTELYLESVRTPSLRSASGAWRDGLVGVVEELVQRSGKSDPRRRAQGIVASVEGVAVASLPLSARDRKTYLRDTLTLVVSSLA</sequence>
<accession>A0A853DD23</accession>
<evidence type="ECO:0000259" key="1">
    <source>
        <dbReference type="Pfam" id="PF17940"/>
    </source>
</evidence>
<dbReference type="AlphaFoldDB" id="A0A853DD23"/>
<dbReference type="InterPro" id="IPR009057">
    <property type="entry name" value="Homeodomain-like_sf"/>
</dbReference>
<keyword evidence="3" id="KW-1185">Reference proteome</keyword>
<reference evidence="2 3" key="1">
    <citation type="submission" date="2020-07" db="EMBL/GenBank/DDBJ databases">
        <title>Sequencing the genomes of 1000 actinobacteria strains.</title>
        <authorList>
            <person name="Klenk H.-P."/>
        </authorList>
    </citation>
    <scope>NUCLEOTIDE SEQUENCE [LARGE SCALE GENOMIC DNA]</scope>
    <source>
        <strain evidence="2 3">DSM 29531</strain>
    </source>
</reference>
<evidence type="ECO:0000313" key="2">
    <source>
        <dbReference type="EMBL" id="NYJ75466.1"/>
    </source>
</evidence>
<dbReference type="Gene3D" id="1.10.357.10">
    <property type="entry name" value="Tetracycline Repressor, domain 2"/>
    <property type="match status" value="1"/>
</dbReference>
<dbReference type="SUPFAM" id="SSF46689">
    <property type="entry name" value="Homeodomain-like"/>
    <property type="match status" value="1"/>
</dbReference>
<comment type="caution">
    <text evidence="2">The sequence shown here is derived from an EMBL/GenBank/DDBJ whole genome shotgun (WGS) entry which is preliminary data.</text>
</comment>
<organism evidence="2 3">
    <name type="scientific">Allobranchiibius huperziae</name>
    <dbReference type="NCBI Taxonomy" id="1874116"/>
    <lineage>
        <taxon>Bacteria</taxon>
        <taxon>Bacillati</taxon>
        <taxon>Actinomycetota</taxon>
        <taxon>Actinomycetes</taxon>
        <taxon>Micrococcales</taxon>
        <taxon>Dermacoccaceae</taxon>
        <taxon>Allobranchiibius</taxon>
    </lineage>
</organism>
<dbReference type="EMBL" id="JACCFW010000001">
    <property type="protein sequence ID" value="NYJ75466.1"/>
    <property type="molecule type" value="Genomic_DNA"/>
</dbReference>
<dbReference type="Pfam" id="PF17940">
    <property type="entry name" value="TetR_C_31"/>
    <property type="match status" value="1"/>
</dbReference>
<dbReference type="InterPro" id="IPR036271">
    <property type="entry name" value="Tet_transcr_reg_TetR-rel_C_sf"/>
</dbReference>
<evidence type="ECO:0000313" key="3">
    <source>
        <dbReference type="Proteomes" id="UP000571817"/>
    </source>
</evidence>
<dbReference type="InterPro" id="IPR041583">
    <property type="entry name" value="TetR_C_31"/>
</dbReference>
<dbReference type="Proteomes" id="UP000571817">
    <property type="component" value="Unassembled WGS sequence"/>
</dbReference>
<feature type="domain" description="Tetracyclin repressor-like C-terminal group 31" evidence="1">
    <location>
        <begin position="89"/>
        <end position="192"/>
    </location>
</feature>
<gene>
    <name evidence="2" type="ORF">HNR15_002429</name>
</gene>
<dbReference type="RefSeq" id="WP_179482169.1">
    <property type="nucleotide sequence ID" value="NZ_JACCFW010000001.1"/>
</dbReference>
<keyword evidence="2" id="KW-0238">DNA-binding</keyword>
<protein>
    <submittedName>
        <fullName evidence="2">DNA-binding transcriptional regulator YbjK</fullName>
    </submittedName>
</protein>
<dbReference type="GO" id="GO:0003677">
    <property type="term" value="F:DNA binding"/>
    <property type="evidence" value="ECO:0007669"/>
    <property type="project" value="UniProtKB-KW"/>
</dbReference>
<proteinExistence type="predicted"/>
<dbReference type="SUPFAM" id="SSF48498">
    <property type="entry name" value="Tetracyclin repressor-like, C-terminal domain"/>
    <property type="match status" value="1"/>
</dbReference>